<evidence type="ECO:0000313" key="3">
    <source>
        <dbReference type="Proteomes" id="UP001567538"/>
    </source>
</evidence>
<dbReference type="EMBL" id="JBEAFC010000002">
    <property type="protein sequence ID" value="KAL1566232.1"/>
    <property type="molecule type" value="Genomic_DNA"/>
</dbReference>
<accession>A0ABD1ICK2</accession>
<sequence length="96" mass="9625">MKKTRQQRTSNRGGGGGKASAAVAVGNRVAYAENSAGDVGTSIATGNNGGRGEKRATASVSAARVLGESATGGGDGAARVVWSEGYQEGDDSWAWH</sequence>
<reference evidence="2 3" key="1">
    <citation type="submission" date="2024-06" db="EMBL/GenBank/DDBJ databases">
        <title>A chromosome level genome sequence of Diviner's sage (Salvia divinorum).</title>
        <authorList>
            <person name="Ford S.A."/>
            <person name="Ro D.-K."/>
            <person name="Ness R.W."/>
            <person name="Phillips M.A."/>
        </authorList>
    </citation>
    <scope>NUCLEOTIDE SEQUENCE [LARGE SCALE GENOMIC DNA]</scope>
    <source>
        <strain evidence="2">SAF-2024a</strain>
        <tissue evidence="2">Leaf</tissue>
    </source>
</reference>
<name>A0ABD1ICK2_SALDI</name>
<proteinExistence type="predicted"/>
<keyword evidence="3" id="KW-1185">Reference proteome</keyword>
<dbReference type="Proteomes" id="UP001567538">
    <property type="component" value="Unassembled WGS sequence"/>
</dbReference>
<feature type="region of interest" description="Disordered" evidence="1">
    <location>
        <begin position="34"/>
        <end position="56"/>
    </location>
</feature>
<dbReference type="AlphaFoldDB" id="A0ABD1ICK2"/>
<gene>
    <name evidence="2" type="ORF">AAHA92_01864</name>
</gene>
<feature type="region of interest" description="Disordered" evidence="1">
    <location>
        <begin position="1"/>
        <end position="21"/>
    </location>
</feature>
<evidence type="ECO:0000256" key="1">
    <source>
        <dbReference type="SAM" id="MobiDB-lite"/>
    </source>
</evidence>
<protein>
    <submittedName>
        <fullName evidence="2">Uncharacterized protein</fullName>
    </submittedName>
</protein>
<organism evidence="2 3">
    <name type="scientific">Salvia divinorum</name>
    <name type="common">Maria pastora</name>
    <name type="synonym">Diviner's sage</name>
    <dbReference type="NCBI Taxonomy" id="28513"/>
    <lineage>
        <taxon>Eukaryota</taxon>
        <taxon>Viridiplantae</taxon>
        <taxon>Streptophyta</taxon>
        <taxon>Embryophyta</taxon>
        <taxon>Tracheophyta</taxon>
        <taxon>Spermatophyta</taxon>
        <taxon>Magnoliopsida</taxon>
        <taxon>eudicotyledons</taxon>
        <taxon>Gunneridae</taxon>
        <taxon>Pentapetalae</taxon>
        <taxon>asterids</taxon>
        <taxon>lamiids</taxon>
        <taxon>Lamiales</taxon>
        <taxon>Lamiaceae</taxon>
        <taxon>Nepetoideae</taxon>
        <taxon>Mentheae</taxon>
        <taxon>Salviinae</taxon>
        <taxon>Salvia</taxon>
        <taxon>Salvia subgen. Calosphace</taxon>
    </lineage>
</organism>
<evidence type="ECO:0000313" key="2">
    <source>
        <dbReference type="EMBL" id="KAL1566232.1"/>
    </source>
</evidence>
<comment type="caution">
    <text evidence="2">The sequence shown here is derived from an EMBL/GenBank/DDBJ whole genome shotgun (WGS) entry which is preliminary data.</text>
</comment>